<evidence type="ECO:0000256" key="5">
    <source>
        <dbReference type="ARBA" id="ARBA00022840"/>
    </source>
</evidence>
<dbReference type="Gene3D" id="1.10.8.60">
    <property type="match status" value="1"/>
</dbReference>
<dbReference type="CDD" id="cd18139">
    <property type="entry name" value="HLD_clamp_RarA"/>
    <property type="match status" value="1"/>
</dbReference>
<dbReference type="InterPro" id="IPR027417">
    <property type="entry name" value="P-loop_NTPase"/>
</dbReference>
<sequence length="445" mass="47733">MTSDNLTGSLFSVELTQPLAARLRPTALDDVIGQQHLLAEGMPLAQIVATASPTSIILWGPPGTGKTTLAEIVANSSSSAMVNISAVTDGVKEIRRAVEIAQQKLQEGKRTVVFVDEVHRFNKAQQDAFLPHIESGLIQFIGATTENPSFSLNSALLSRARLFILKPLGAEDLALLLERALSELNSNSTQPLAVSEAAQTALIQLSAGDGRRLLTHLELALQLANNGIIDVEQIQLSSGSTHTAFDKNGDIFYDHLSAFHKSVRGSSVDGALFYFARLIQAGCDATVIARRLLAIASEDIGNADPRALSLCVTAWDVYHRVGAAEGERAIAQAIVYCALAPKSNAVYQAFKAAQRTAAEFPDTPIPAHLRNAPTKISNDQGHGAEYRYAHNEPGAYAAGEEYLPKGVPGDFYAPNDRGLEKQLAAKQDYLKQLDAIARDKSGNTQ</sequence>
<dbReference type="InterPro" id="IPR021886">
    <property type="entry name" value="MgsA_C"/>
</dbReference>
<evidence type="ECO:0000313" key="8">
    <source>
        <dbReference type="Proteomes" id="UP001234343"/>
    </source>
</evidence>
<dbReference type="InterPro" id="IPR003593">
    <property type="entry name" value="AAA+_ATPase"/>
</dbReference>
<comment type="caution">
    <text evidence="7">The sequence shown here is derived from an EMBL/GenBank/DDBJ whole genome shotgun (WGS) entry which is preliminary data.</text>
</comment>
<evidence type="ECO:0000256" key="3">
    <source>
        <dbReference type="ARBA" id="ARBA00020776"/>
    </source>
</evidence>
<dbReference type="RefSeq" id="WP_289365085.1">
    <property type="nucleotide sequence ID" value="NZ_JAUCBP010000007.1"/>
</dbReference>
<dbReference type="SMART" id="SM00382">
    <property type="entry name" value="AAA"/>
    <property type="match status" value="1"/>
</dbReference>
<evidence type="ECO:0000259" key="6">
    <source>
        <dbReference type="SMART" id="SM00382"/>
    </source>
</evidence>
<dbReference type="Gene3D" id="1.20.272.10">
    <property type="match status" value="1"/>
</dbReference>
<evidence type="ECO:0000256" key="4">
    <source>
        <dbReference type="ARBA" id="ARBA00022741"/>
    </source>
</evidence>
<keyword evidence="4" id="KW-0547">Nucleotide-binding</keyword>
<keyword evidence="5" id="KW-0067">ATP-binding</keyword>
<dbReference type="EMBL" id="JAUCBP010000007">
    <property type="protein sequence ID" value="MDM7860802.1"/>
    <property type="molecule type" value="Genomic_DNA"/>
</dbReference>
<accession>A0ABT7SX81</accession>
<dbReference type="Gene3D" id="3.40.50.300">
    <property type="entry name" value="P-loop containing nucleotide triphosphate hydrolases"/>
    <property type="match status" value="1"/>
</dbReference>
<dbReference type="InterPro" id="IPR032423">
    <property type="entry name" value="AAA_assoc_2"/>
</dbReference>
<dbReference type="Pfam" id="PF00004">
    <property type="entry name" value="AAA"/>
    <property type="match status" value="1"/>
</dbReference>
<dbReference type="InterPro" id="IPR051314">
    <property type="entry name" value="AAA_ATPase_RarA/MGS1/WRNIP1"/>
</dbReference>
<dbReference type="SUPFAM" id="SSF48019">
    <property type="entry name" value="post-AAA+ oligomerization domain-like"/>
    <property type="match status" value="1"/>
</dbReference>
<gene>
    <name evidence="7" type="ORF">QTP81_09345</name>
</gene>
<evidence type="ECO:0000256" key="2">
    <source>
        <dbReference type="ARBA" id="ARBA00008959"/>
    </source>
</evidence>
<reference evidence="7 8" key="1">
    <citation type="submission" date="2023-06" db="EMBL/GenBank/DDBJ databases">
        <title>Alteromonas sp. ASW11-36 isolated from intertidal sand.</title>
        <authorList>
            <person name="Li Y."/>
        </authorList>
    </citation>
    <scope>NUCLEOTIDE SEQUENCE [LARGE SCALE GENOMIC DNA]</scope>
    <source>
        <strain evidence="7 8">ASW11-36</strain>
    </source>
</reference>
<feature type="domain" description="AAA+ ATPase" evidence="6">
    <location>
        <begin position="52"/>
        <end position="168"/>
    </location>
</feature>
<comment type="function">
    <text evidence="1">DNA-dependent ATPase that plays important roles in cellular responses to stalled DNA replication processes.</text>
</comment>
<evidence type="ECO:0000256" key="1">
    <source>
        <dbReference type="ARBA" id="ARBA00002393"/>
    </source>
</evidence>
<organism evidence="7 8">
    <name type="scientific">Alteromonas arenosi</name>
    <dbReference type="NCBI Taxonomy" id="3055817"/>
    <lineage>
        <taxon>Bacteria</taxon>
        <taxon>Pseudomonadati</taxon>
        <taxon>Pseudomonadota</taxon>
        <taxon>Gammaproteobacteria</taxon>
        <taxon>Alteromonadales</taxon>
        <taxon>Alteromonadaceae</taxon>
        <taxon>Alteromonas/Salinimonas group</taxon>
        <taxon>Alteromonas</taxon>
    </lineage>
</organism>
<evidence type="ECO:0000313" key="7">
    <source>
        <dbReference type="EMBL" id="MDM7860802.1"/>
    </source>
</evidence>
<dbReference type="CDD" id="cd00009">
    <property type="entry name" value="AAA"/>
    <property type="match status" value="1"/>
</dbReference>
<dbReference type="InterPro" id="IPR008921">
    <property type="entry name" value="DNA_pol3_clamp-load_cplx_C"/>
</dbReference>
<comment type="similarity">
    <text evidence="2">Belongs to the AAA ATPase family. RarA/MGS1/WRNIP1 subfamily.</text>
</comment>
<dbReference type="Gene3D" id="1.10.3710.10">
    <property type="entry name" value="DNA polymerase III clamp loader subunits, C-terminal domain"/>
    <property type="match status" value="1"/>
</dbReference>
<proteinExistence type="inferred from homology"/>
<dbReference type="PANTHER" id="PTHR13779:SF7">
    <property type="entry name" value="ATPASE WRNIP1"/>
    <property type="match status" value="1"/>
</dbReference>
<dbReference type="Proteomes" id="UP001234343">
    <property type="component" value="Unassembled WGS sequence"/>
</dbReference>
<keyword evidence="8" id="KW-1185">Reference proteome</keyword>
<name>A0ABT7SX81_9ALTE</name>
<protein>
    <recommendedName>
        <fullName evidence="3">Replication-associated recombination protein A</fullName>
    </recommendedName>
</protein>
<dbReference type="Pfam" id="PF12002">
    <property type="entry name" value="MgsA_C"/>
    <property type="match status" value="1"/>
</dbReference>
<dbReference type="PANTHER" id="PTHR13779">
    <property type="entry name" value="WERNER HELICASE-INTERACTING PROTEIN 1 FAMILY MEMBER"/>
    <property type="match status" value="1"/>
</dbReference>
<dbReference type="Pfam" id="PF16193">
    <property type="entry name" value="AAA_assoc_2"/>
    <property type="match status" value="1"/>
</dbReference>
<dbReference type="SUPFAM" id="SSF52540">
    <property type="entry name" value="P-loop containing nucleoside triphosphate hydrolases"/>
    <property type="match status" value="1"/>
</dbReference>
<dbReference type="InterPro" id="IPR003959">
    <property type="entry name" value="ATPase_AAA_core"/>
</dbReference>